<dbReference type="Proteomes" id="UP000790709">
    <property type="component" value="Unassembled WGS sequence"/>
</dbReference>
<gene>
    <name evidence="1" type="ORF">BV22DRAFT_274010</name>
</gene>
<evidence type="ECO:0000313" key="1">
    <source>
        <dbReference type="EMBL" id="KAH7927419.1"/>
    </source>
</evidence>
<organism evidence="1 2">
    <name type="scientific">Leucogyrophana mollusca</name>
    <dbReference type="NCBI Taxonomy" id="85980"/>
    <lineage>
        <taxon>Eukaryota</taxon>
        <taxon>Fungi</taxon>
        <taxon>Dikarya</taxon>
        <taxon>Basidiomycota</taxon>
        <taxon>Agaricomycotina</taxon>
        <taxon>Agaricomycetes</taxon>
        <taxon>Agaricomycetidae</taxon>
        <taxon>Boletales</taxon>
        <taxon>Boletales incertae sedis</taxon>
        <taxon>Leucogyrophana</taxon>
    </lineage>
</organism>
<proteinExistence type="predicted"/>
<name>A0ACB8BP60_9AGAM</name>
<comment type="caution">
    <text evidence="1">The sequence shown here is derived from an EMBL/GenBank/DDBJ whole genome shotgun (WGS) entry which is preliminary data.</text>
</comment>
<protein>
    <submittedName>
        <fullName evidence="1">Uncharacterized protein</fullName>
    </submittedName>
</protein>
<dbReference type="EMBL" id="MU266366">
    <property type="protein sequence ID" value="KAH7927419.1"/>
    <property type="molecule type" value="Genomic_DNA"/>
</dbReference>
<sequence>MQCCLVMYCHSFTLLLISIQVVGIDLLPEISDAAGACEPCASFYVSPRYTECSSCSLQPSSYGNHFKVCHAPHRAKRLLQKHLKLKARLLVKRGSPSLVNQHRFLYVQCLPRTSLDLQIVSIPLSNTVRFSLRVGDSMSPRSPRTTARTVSRVASGRWAEWSMSAPPDGV</sequence>
<accession>A0ACB8BP60</accession>
<reference evidence="1" key="1">
    <citation type="journal article" date="2021" name="New Phytol.">
        <title>Evolutionary innovations through gain and loss of genes in the ectomycorrhizal Boletales.</title>
        <authorList>
            <person name="Wu G."/>
            <person name="Miyauchi S."/>
            <person name="Morin E."/>
            <person name="Kuo A."/>
            <person name="Drula E."/>
            <person name="Varga T."/>
            <person name="Kohler A."/>
            <person name="Feng B."/>
            <person name="Cao Y."/>
            <person name="Lipzen A."/>
            <person name="Daum C."/>
            <person name="Hundley H."/>
            <person name="Pangilinan J."/>
            <person name="Johnson J."/>
            <person name="Barry K."/>
            <person name="LaButti K."/>
            <person name="Ng V."/>
            <person name="Ahrendt S."/>
            <person name="Min B."/>
            <person name="Choi I.G."/>
            <person name="Park H."/>
            <person name="Plett J.M."/>
            <person name="Magnuson J."/>
            <person name="Spatafora J.W."/>
            <person name="Nagy L.G."/>
            <person name="Henrissat B."/>
            <person name="Grigoriev I.V."/>
            <person name="Yang Z.L."/>
            <person name="Xu J."/>
            <person name="Martin F.M."/>
        </authorList>
    </citation>
    <scope>NUCLEOTIDE SEQUENCE</scope>
    <source>
        <strain evidence="1">KUC20120723A-06</strain>
    </source>
</reference>
<evidence type="ECO:0000313" key="2">
    <source>
        <dbReference type="Proteomes" id="UP000790709"/>
    </source>
</evidence>
<keyword evidence="2" id="KW-1185">Reference proteome</keyword>